<feature type="domain" description="Exonuclease" evidence="1">
    <location>
        <begin position="3"/>
        <end position="174"/>
    </location>
</feature>
<sequence>MSLITFLDTETTGLEQSEGHRLVEVCMRVYDLDTRKLRVNFVQRINPERSIAAAAQAVHGISLAELAGEPTWPAVAPKVHKILSSSAWAVAHNAAFDMPFVGLELVRIGMTCPSVNVFCTMEEGRWATPNGKLPSLKELCFACDVPYDPSKAHAAEYDVDCMAQSFWRGLDWGFFSIGAEEREAA</sequence>
<accession>H8FYC7</accession>
<dbReference type="GO" id="GO:0005829">
    <property type="term" value="C:cytosol"/>
    <property type="evidence" value="ECO:0007669"/>
    <property type="project" value="TreeGrafter"/>
</dbReference>
<dbReference type="GO" id="GO:0003676">
    <property type="term" value="F:nucleic acid binding"/>
    <property type="evidence" value="ECO:0007669"/>
    <property type="project" value="InterPro"/>
</dbReference>
<dbReference type="InterPro" id="IPR013520">
    <property type="entry name" value="Ribonucl_H"/>
</dbReference>
<dbReference type="RefSeq" id="WP_002731459.1">
    <property type="nucleotide sequence ID" value="NZ_CAHP01000060.1"/>
</dbReference>
<dbReference type="eggNOG" id="COG0847">
    <property type="taxonomic scope" value="Bacteria"/>
</dbReference>
<dbReference type="PANTHER" id="PTHR30231:SF41">
    <property type="entry name" value="DNA POLYMERASE III SUBUNIT EPSILON"/>
    <property type="match status" value="1"/>
</dbReference>
<dbReference type="AlphaFoldDB" id="H8FYC7"/>
<evidence type="ECO:0000313" key="3">
    <source>
        <dbReference type="Proteomes" id="UP000004169"/>
    </source>
</evidence>
<keyword evidence="3" id="KW-1185">Reference proteome</keyword>
<evidence type="ECO:0000259" key="1">
    <source>
        <dbReference type="SMART" id="SM00479"/>
    </source>
</evidence>
<keyword evidence="2" id="KW-0378">Hydrolase</keyword>
<proteinExistence type="predicted"/>
<evidence type="ECO:0000313" key="2">
    <source>
        <dbReference type="EMBL" id="CCG43365.1"/>
    </source>
</evidence>
<keyword evidence="2" id="KW-0540">Nuclease</keyword>
<dbReference type="GO" id="GO:0008408">
    <property type="term" value="F:3'-5' exonuclease activity"/>
    <property type="evidence" value="ECO:0007669"/>
    <property type="project" value="TreeGrafter"/>
</dbReference>
<dbReference type="InterPro" id="IPR036397">
    <property type="entry name" value="RNaseH_sf"/>
</dbReference>
<dbReference type="InterPro" id="IPR012337">
    <property type="entry name" value="RNaseH-like_sf"/>
</dbReference>
<dbReference type="Pfam" id="PF00929">
    <property type="entry name" value="RNase_T"/>
    <property type="match status" value="1"/>
</dbReference>
<gene>
    <name evidence="2" type="ORF">PHAMO_80156</name>
</gene>
<dbReference type="PANTHER" id="PTHR30231">
    <property type="entry name" value="DNA POLYMERASE III SUBUNIT EPSILON"/>
    <property type="match status" value="1"/>
</dbReference>
<dbReference type="OrthoDB" id="7427781at2"/>
<protein>
    <submittedName>
        <fullName evidence="2">Exonuclease</fullName>
    </submittedName>
</protein>
<dbReference type="SMART" id="SM00479">
    <property type="entry name" value="EXOIII"/>
    <property type="match status" value="1"/>
</dbReference>
<dbReference type="Gene3D" id="3.30.420.10">
    <property type="entry name" value="Ribonuclease H-like superfamily/Ribonuclease H"/>
    <property type="match status" value="1"/>
</dbReference>
<dbReference type="GO" id="GO:0045004">
    <property type="term" value="P:DNA replication proofreading"/>
    <property type="evidence" value="ECO:0007669"/>
    <property type="project" value="TreeGrafter"/>
</dbReference>
<organism evidence="2 3">
    <name type="scientific">Magnetospirillum molischianum DSM 120</name>
    <dbReference type="NCBI Taxonomy" id="1150626"/>
    <lineage>
        <taxon>Bacteria</taxon>
        <taxon>Pseudomonadati</taxon>
        <taxon>Pseudomonadota</taxon>
        <taxon>Alphaproteobacteria</taxon>
        <taxon>Rhodospirillales</taxon>
        <taxon>Rhodospirillaceae</taxon>
        <taxon>Magnetospirillum</taxon>
    </lineage>
</organism>
<dbReference type="Proteomes" id="UP000004169">
    <property type="component" value="Unassembled WGS sequence"/>
</dbReference>
<keyword evidence="2" id="KW-0269">Exonuclease</keyword>
<reference evidence="2 3" key="1">
    <citation type="journal article" date="2012" name="J. Bacteriol.">
        <title>Draft Genome Sequence of the Purple Photosynthetic Bacterium Phaeospirillum molischianum DSM120, a Particularly Versatile Bacterium.</title>
        <authorList>
            <person name="Duquesne K."/>
            <person name="Prima V."/>
            <person name="Ji B."/>
            <person name="Rouy Z."/>
            <person name="Medigue C."/>
            <person name="Talla E."/>
            <person name="Sturgis J.N."/>
        </authorList>
    </citation>
    <scope>NUCLEOTIDE SEQUENCE [LARGE SCALE GENOMIC DNA]</scope>
    <source>
        <strain evidence="3">DSM120</strain>
    </source>
</reference>
<dbReference type="STRING" id="1150626.PHAMO_80156"/>
<name>H8FYC7_MAGML</name>
<comment type="caution">
    <text evidence="2">The sequence shown here is derived from an EMBL/GenBank/DDBJ whole genome shotgun (WGS) entry which is preliminary data.</text>
</comment>
<dbReference type="CDD" id="cd06127">
    <property type="entry name" value="DEDDh"/>
    <property type="match status" value="1"/>
</dbReference>
<dbReference type="SUPFAM" id="SSF53098">
    <property type="entry name" value="Ribonuclease H-like"/>
    <property type="match status" value="1"/>
</dbReference>
<dbReference type="EMBL" id="CAHP01000060">
    <property type="protein sequence ID" value="CCG43365.1"/>
    <property type="molecule type" value="Genomic_DNA"/>
</dbReference>